<dbReference type="Proteomes" id="UP001141183">
    <property type="component" value="Unassembled WGS sequence"/>
</dbReference>
<dbReference type="AlphaFoldDB" id="A0A9X3XPQ1"/>
<gene>
    <name evidence="2" type="ORF">NE398_12545</name>
</gene>
<sequence>MLPILIILIGIILIILNIKAIKKENKSFDKILEREESNNDKDYDLEIIAIRKDLAETVLDLQKEIEELKISINNIKSSKISDDNKINIKSLKKEDSDNSFQKDYPINNFNEDVISEINFSNNLSISNDNLKSNKLEKVKLLLENGLTDDKICEELSIGKGEVLLVKSLLKN</sequence>
<evidence type="ECO:0000256" key="1">
    <source>
        <dbReference type="SAM" id="Coils"/>
    </source>
</evidence>
<protein>
    <submittedName>
        <fullName evidence="2">Uncharacterized protein</fullName>
    </submittedName>
</protein>
<reference evidence="2" key="1">
    <citation type="submission" date="2022-05" db="EMBL/GenBank/DDBJ databases">
        <title>Draft genome sequence of Clostridium tertium strain CP3 isolated from Peru.</title>
        <authorList>
            <person name="Hurtado R."/>
            <person name="Lima L."/>
            <person name="Sousa T."/>
            <person name="Jaiswal A.K."/>
            <person name="Tiwari S."/>
            <person name="Maturrano L."/>
            <person name="Brenig B."/>
            <person name="Azevedo V."/>
        </authorList>
    </citation>
    <scope>NUCLEOTIDE SEQUENCE</scope>
    <source>
        <strain evidence="2">CP3</strain>
    </source>
</reference>
<evidence type="ECO:0000313" key="2">
    <source>
        <dbReference type="EMBL" id="MDC4240987.1"/>
    </source>
</evidence>
<accession>A0A9X3XPQ1</accession>
<dbReference type="EMBL" id="JAMRYU010000012">
    <property type="protein sequence ID" value="MDC4240987.1"/>
    <property type="molecule type" value="Genomic_DNA"/>
</dbReference>
<dbReference type="RefSeq" id="WP_008678086.1">
    <property type="nucleotide sequence ID" value="NZ_CABKOG010000003.1"/>
</dbReference>
<organism evidence="2 3">
    <name type="scientific">Clostridium tertium</name>
    <dbReference type="NCBI Taxonomy" id="1559"/>
    <lineage>
        <taxon>Bacteria</taxon>
        <taxon>Bacillati</taxon>
        <taxon>Bacillota</taxon>
        <taxon>Clostridia</taxon>
        <taxon>Eubacteriales</taxon>
        <taxon>Clostridiaceae</taxon>
        <taxon>Clostridium</taxon>
    </lineage>
</organism>
<comment type="caution">
    <text evidence="2">The sequence shown here is derived from an EMBL/GenBank/DDBJ whole genome shotgun (WGS) entry which is preliminary data.</text>
</comment>
<keyword evidence="1" id="KW-0175">Coiled coil</keyword>
<name>A0A9X3XPQ1_9CLOT</name>
<keyword evidence="3" id="KW-1185">Reference proteome</keyword>
<proteinExistence type="predicted"/>
<evidence type="ECO:0000313" key="3">
    <source>
        <dbReference type="Proteomes" id="UP001141183"/>
    </source>
</evidence>
<feature type="coiled-coil region" evidence="1">
    <location>
        <begin position="18"/>
        <end position="78"/>
    </location>
</feature>